<evidence type="ECO:0000256" key="1">
    <source>
        <dbReference type="SAM" id="MobiDB-lite"/>
    </source>
</evidence>
<accession>A0A917TC37</accession>
<dbReference type="EMBL" id="BMPI01000007">
    <property type="protein sequence ID" value="GGM16785.1"/>
    <property type="molecule type" value="Genomic_DNA"/>
</dbReference>
<feature type="transmembrane region" description="Helical" evidence="2">
    <location>
        <begin position="64"/>
        <end position="82"/>
    </location>
</feature>
<evidence type="ECO:0008006" key="5">
    <source>
        <dbReference type="Google" id="ProtNLM"/>
    </source>
</evidence>
<feature type="region of interest" description="Disordered" evidence="1">
    <location>
        <begin position="9"/>
        <end position="30"/>
    </location>
</feature>
<organism evidence="3 4">
    <name type="scientific">Dactylosporangium sucinum</name>
    <dbReference type="NCBI Taxonomy" id="1424081"/>
    <lineage>
        <taxon>Bacteria</taxon>
        <taxon>Bacillati</taxon>
        <taxon>Actinomycetota</taxon>
        <taxon>Actinomycetes</taxon>
        <taxon>Micromonosporales</taxon>
        <taxon>Micromonosporaceae</taxon>
        <taxon>Dactylosporangium</taxon>
    </lineage>
</organism>
<feature type="compositionally biased region" description="Low complexity" evidence="1">
    <location>
        <begin position="9"/>
        <end position="22"/>
    </location>
</feature>
<dbReference type="AlphaFoldDB" id="A0A917TC37"/>
<sequence length="109" mass="11916">MLLYLPVGAVSGSQSSSSAPTSCDPSHGFWSEPSVGEEVDVVYDPADPIGSAYLAGDEPNLRQTVLLLVAAAVLAAVLTWSLRRNWRRLRGEAESWRNRQPVPRLGKRR</sequence>
<keyword evidence="2" id="KW-0812">Transmembrane</keyword>
<comment type="caution">
    <text evidence="3">The sequence shown here is derived from an EMBL/GenBank/DDBJ whole genome shotgun (WGS) entry which is preliminary data.</text>
</comment>
<protein>
    <recommendedName>
        <fullName evidence="5">DUF3592 domain-containing protein</fullName>
    </recommendedName>
</protein>
<keyword evidence="2" id="KW-1133">Transmembrane helix</keyword>
<keyword evidence="4" id="KW-1185">Reference proteome</keyword>
<reference evidence="3" key="2">
    <citation type="submission" date="2020-09" db="EMBL/GenBank/DDBJ databases">
        <authorList>
            <person name="Sun Q."/>
            <person name="Ohkuma M."/>
        </authorList>
    </citation>
    <scope>NUCLEOTIDE SEQUENCE</scope>
    <source>
        <strain evidence="3">JCM 19831</strain>
    </source>
</reference>
<proteinExistence type="predicted"/>
<dbReference type="Proteomes" id="UP000642070">
    <property type="component" value="Unassembled WGS sequence"/>
</dbReference>
<evidence type="ECO:0000313" key="3">
    <source>
        <dbReference type="EMBL" id="GGM16785.1"/>
    </source>
</evidence>
<gene>
    <name evidence="3" type="ORF">GCM10007977_017570</name>
</gene>
<reference evidence="3" key="1">
    <citation type="journal article" date="2014" name="Int. J. Syst. Evol. Microbiol.">
        <title>Complete genome sequence of Corynebacterium casei LMG S-19264T (=DSM 44701T), isolated from a smear-ripened cheese.</title>
        <authorList>
            <consortium name="US DOE Joint Genome Institute (JGI-PGF)"/>
            <person name="Walter F."/>
            <person name="Albersmeier A."/>
            <person name="Kalinowski J."/>
            <person name="Ruckert C."/>
        </authorList>
    </citation>
    <scope>NUCLEOTIDE SEQUENCE</scope>
    <source>
        <strain evidence="3">JCM 19831</strain>
    </source>
</reference>
<name>A0A917TC37_9ACTN</name>
<evidence type="ECO:0000313" key="4">
    <source>
        <dbReference type="Proteomes" id="UP000642070"/>
    </source>
</evidence>
<evidence type="ECO:0000256" key="2">
    <source>
        <dbReference type="SAM" id="Phobius"/>
    </source>
</evidence>
<keyword evidence="2" id="KW-0472">Membrane</keyword>